<evidence type="ECO:0000313" key="2">
    <source>
        <dbReference type="EMBL" id="QCO00650.1"/>
    </source>
</evidence>
<dbReference type="CDD" id="cd02969">
    <property type="entry name" value="PRX_like1"/>
    <property type="match status" value="1"/>
</dbReference>
<dbReference type="InterPro" id="IPR036249">
    <property type="entry name" value="Thioredoxin-like_sf"/>
</dbReference>
<dbReference type="Pfam" id="PF00578">
    <property type="entry name" value="AhpC-TSA"/>
    <property type="match status" value="1"/>
</dbReference>
<sequence>MPLTPSASIALGTKAPPFYLPNPQGHRIGLHDFPEARAVLIAFISNRCPYVQVIREAFAALARDYEPRGLQVIAINANDSDTHPEEAPERIAEESEIFRYAFPYLIDADQSVAKVYGAACTPDLFLYDGNRRLFYHGQFDETRPNNGLAPTGRDLRAAVDHLLAGEAAPQNQTQSIGCNIKWRPGNEPQYALSA</sequence>
<dbReference type="SUPFAM" id="SSF52833">
    <property type="entry name" value="Thioredoxin-like"/>
    <property type="match status" value="1"/>
</dbReference>
<accession>A0A4D8Q140</accession>
<dbReference type="InterPro" id="IPR000866">
    <property type="entry name" value="AhpC/TSA"/>
</dbReference>
<dbReference type="InterPro" id="IPR047262">
    <property type="entry name" value="PRX-like1"/>
</dbReference>
<dbReference type="PROSITE" id="PS51352">
    <property type="entry name" value="THIOREDOXIN_2"/>
    <property type="match status" value="1"/>
</dbReference>
<protein>
    <submittedName>
        <fullName evidence="2">Thioredoxin family protein</fullName>
    </submittedName>
</protein>
<dbReference type="EMBL" id="CP032330">
    <property type="protein sequence ID" value="QCO00650.1"/>
    <property type="molecule type" value="Genomic_DNA"/>
</dbReference>
<name>A0A4D8Q140_AZOBR</name>
<gene>
    <name evidence="2" type="ORF">D3867_00335</name>
</gene>
<organism evidence="2 3">
    <name type="scientific">Azospirillum brasilense</name>
    <dbReference type="NCBI Taxonomy" id="192"/>
    <lineage>
        <taxon>Bacteria</taxon>
        <taxon>Pseudomonadati</taxon>
        <taxon>Pseudomonadota</taxon>
        <taxon>Alphaproteobacteria</taxon>
        <taxon>Rhodospirillales</taxon>
        <taxon>Azospirillaceae</taxon>
        <taxon>Azospirillum</taxon>
    </lineage>
</organism>
<evidence type="ECO:0000259" key="1">
    <source>
        <dbReference type="PROSITE" id="PS51352"/>
    </source>
</evidence>
<feature type="domain" description="Thioredoxin" evidence="1">
    <location>
        <begin position="9"/>
        <end position="164"/>
    </location>
</feature>
<dbReference type="GO" id="GO:0016491">
    <property type="term" value="F:oxidoreductase activity"/>
    <property type="evidence" value="ECO:0007669"/>
    <property type="project" value="InterPro"/>
</dbReference>
<dbReference type="Proteomes" id="UP000298596">
    <property type="component" value="Chromosome"/>
</dbReference>
<reference evidence="2 3" key="1">
    <citation type="submission" date="2018-09" db="EMBL/GenBank/DDBJ databases">
        <title>Whole genome based analysis of evolution and adaptive divergence in Indian and Brazilian strains of Azospirillum brasilense.</title>
        <authorList>
            <person name="Singh C."/>
            <person name="Tripathi A.K."/>
        </authorList>
    </citation>
    <scope>NUCLEOTIDE SEQUENCE [LARGE SCALE GENOMIC DNA]</scope>
    <source>
        <strain evidence="2 3">MTCC4036</strain>
    </source>
</reference>
<proteinExistence type="predicted"/>
<dbReference type="PANTHER" id="PTHR43640:SF1">
    <property type="entry name" value="THIOREDOXIN-DEPENDENT PEROXIREDOXIN"/>
    <property type="match status" value="1"/>
</dbReference>
<evidence type="ECO:0000313" key="3">
    <source>
        <dbReference type="Proteomes" id="UP000298596"/>
    </source>
</evidence>
<dbReference type="GO" id="GO:0016209">
    <property type="term" value="F:antioxidant activity"/>
    <property type="evidence" value="ECO:0007669"/>
    <property type="project" value="InterPro"/>
</dbReference>
<dbReference type="InterPro" id="IPR013766">
    <property type="entry name" value="Thioredoxin_domain"/>
</dbReference>
<dbReference type="AlphaFoldDB" id="A0A4D8Q140"/>
<dbReference type="Gene3D" id="3.40.30.10">
    <property type="entry name" value="Glutaredoxin"/>
    <property type="match status" value="1"/>
</dbReference>
<dbReference type="PANTHER" id="PTHR43640">
    <property type="entry name" value="OS07G0260300 PROTEIN"/>
    <property type="match status" value="1"/>
</dbReference>